<evidence type="ECO:0000259" key="4">
    <source>
        <dbReference type="Pfam" id="PF12214"/>
    </source>
</evidence>
<dbReference type="AlphaFoldDB" id="A0A816XNN4"/>
<feature type="transmembrane region" description="Helical" evidence="2">
    <location>
        <begin position="170"/>
        <end position="190"/>
    </location>
</feature>
<keyword evidence="2" id="KW-0472">Membrane</keyword>
<evidence type="ECO:0000313" key="5">
    <source>
        <dbReference type="EMBL" id="CAF2149248.1"/>
    </source>
</evidence>
<feature type="non-terminal residue" evidence="5">
    <location>
        <position position="1"/>
    </location>
</feature>
<feature type="domain" description="TPX2 central" evidence="4">
    <location>
        <begin position="610"/>
        <end position="757"/>
    </location>
</feature>
<reference evidence="5" key="1">
    <citation type="submission" date="2021-01" db="EMBL/GenBank/DDBJ databases">
        <authorList>
            <consortium name="Genoscope - CEA"/>
            <person name="William W."/>
        </authorList>
    </citation>
    <scope>NUCLEOTIDE SEQUENCE</scope>
</reference>
<dbReference type="PANTHER" id="PTHR46431:SF7">
    <property type="entry name" value="SNARE ASSOCIATED GOLGI PROTEIN FAMILY"/>
    <property type="match status" value="1"/>
</dbReference>
<feature type="transmembrane region" description="Helical" evidence="2">
    <location>
        <begin position="360"/>
        <end position="376"/>
    </location>
</feature>
<dbReference type="Pfam" id="PF12214">
    <property type="entry name" value="TPX2_importin"/>
    <property type="match status" value="1"/>
</dbReference>
<sequence>TSKEEEEYTISLLKNKTLLSCKIAKLIGSVSQLHSSSPPSKLYFSDHWIGGIHSIRLLPSLDCVPMTCPEDEKAVLLLPTRLQADDKDVEKGAYVKLSEGHESSSSSSGQEEKEEEEVKEAATSPFWFWAKLALLFSFLASLAFVSYRWLGPLIMDKELIPIIKWEIRTFTHPVCGLLVFASVAVFPTILLPSTPSMWIAGMTFGYGYGFLLIISAASVGVSLPYFIGHLFRHKIQGWLERYPDQAVVLRAAGEGNWFHQFRAVTLIRISPFPYILYNYCSVATRVKYCPYITGSLLGMVPEIFVAIYTGNLVKTLAEASSADKHGLSVTQIILNILGFLGTVATTVLITKSAPRCERSLVILSPWFFISLINTAFKKKKKLTPFLILRLDPMVNEVKEIDTEYEFDAAQWYDFARMELRAESEAAELWFHSAPSYAPSPFVTTLLLREEVPRDITDEDEEVTTDVCGMDREIYHQHPHLNKNGKMRFGSHLKKVPNQPICKGPTVSNHNHSDKKPKFRAKSSIRPNPRVSTLMRPTASQLAKQNHASKFVDNIHEKGLCGTEVQAAKRQKLDGGLLRKVAGTKQEMSFVHKIPKKDTTLDKNSQHAKTKITIPHGADFVTSQRALRIRQKNDAKLEQDSTAVYKFKARPLNRKIFDAPSLPIRKKSTPKLTEFQEFHLKTSERAMQHSSQVTKRSNQWNHAYKGPDKSNITDVFDGVSMESRRPSGMDISKHDVSEGKHVFKARPLNKKFPDKDETDSEMATQEFNFKPEERVQQDLPTDLFSKLSIKSELKQNNGSRLRFTQAKGFKENRVNSFQAGNEVTPVEKTASSAGQHIQSGHILIIPETNQRWTASR</sequence>
<dbReference type="Pfam" id="PF09335">
    <property type="entry name" value="VTT_dom"/>
    <property type="match status" value="1"/>
</dbReference>
<evidence type="ECO:0000256" key="1">
    <source>
        <dbReference type="SAM" id="MobiDB-lite"/>
    </source>
</evidence>
<dbReference type="EMBL" id="HG994355">
    <property type="protein sequence ID" value="CAF2149248.1"/>
    <property type="molecule type" value="Genomic_DNA"/>
</dbReference>
<feature type="domain" description="VTT" evidence="3">
    <location>
        <begin position="191"/>
        <end position="311"/>
    </location>
</feature>
<name>A0A816XNN4_BRANA</name>
<keyword evidence="2" id="KW-1133">Transmembrane helix</keyword>
<gene>
    <name evidence="5" type="ORF">DARMORV10_A01P14090.1</name>
</gene>
<dbReference type="InterPro" id="IPR027330">
    <property type="entry name" value="TPX2_central_dom"/>
</dbReference>
<feature type="transmembrane region" description="Helical" evidence="2">
    <location>
        <begin position="328"/>
        <end position="348"/>
    </location>
</feature>
<evidence type="ECO:0000259" key="3">
    <source>
        <dbReference type="Pfam" id="PF09335"/>
    </source>
</evidence>
<accession>A0A816XNN4</accession>
<evidence type="ECO:0000256" key="2">
    <source>
        <dbReference type="SAM" id="Phobius"/>
    </source>
</evidence>
<proteinExistence type="predicted"/>
<feature type="transmembrane region" description="Helical" evidence="2">
    <location>
        <begin position="210"/>
        <end position="231"/>
    </location>
</feature>
<organism evidence="5">
    <name type="scientific">Brassica napus</name>
    <name type="common">Rape</name>
    <dbReference type="NCBI Taxonomy" id="3708"/>
    <lineage>
        <taxon>Eukaryota</taxon>
        <taxon>Viridiplantae</taxon>
        <taxon>Streptophyta</taxon>
        <taxon>Embryophyta</taxon>
        <taxon>Tracheophyta</taxon>
        <taxon>Spermatophyta</taxon>
        <taxon>Magnoliopsida</taxon>
        <taxon>eudicotyledons</taxon>
        <taxon>Gunneridae</taxon>
        <taxon>Pentapetalae</taxon>
        <taxon>rosids</taxon>
        <taxon>malvids</taxon>
        <taxon>Brassicales</taxon>
        <taxon>Brassicaceae</taxon>
        <taxon>Brassiceae</taxon>
        <taxon>Brassica</taxon>
    </lineage>
</organism>
<dbReference type="InterPro" id="IPR032816">
    <property type="entry name" value="VTT_dom"/>
</dbReference>
<dbReference type="Proteomes" id="UP001295469">
    <property type="component" value="Chromosome A01"/>
</dbReference>
<dbReference type="PANTHER" id="PTHR46431">
    <property type="entry name" value="EXPRESSED PROTEIN"/>
    <property type="match status" value="1"/>
</dbReference>
<keyword evidence="2" id="KW-0812">Transmembrane</keyword>
<protein>
    <submittedName>
        <fullName evidence="5">(rape) hypothetical protein</fullName>
    </submittedName>
</protein>
<feature type="region of interest" description="Disordered" evidence="1">
    <location>
        <begin position="684"/>
        <end position="713"/>
    </location>
</feature>
<feature type="region of interest" description="Disordered" evidence="1">
    <location>
        <begin position="97"/>
        <end position="116"/>
    </location>
</feature>
<feature type="transmembrane region" description="Helical" evidence="2">
    <location>
        <begin position="288"/>
        <end position="308"/>
    </location>
</feature>
<feature type="transmembrane region" description="Helical" evidence="2">
    <location>
        <begin position="126"/>
        <end position="150"/>
    </location>
</feature>
<feature type="compositionally biased region" description="Polar residues" evidence="1">
    <location>
        <begin position="687"/>
        <end position="700"/>
    </location>
</feature>
<feature type="region of interest" description="Disordered" evidence="1">
    <location>
        <begin position="500"/>
        <end position="529"/>
    </location>
</feature>